<dbReference type="AlphaFoldDB" id="A0A6J4N739"/>
<dbReference type="EMBL" id="CADCTR010003056">
    <property type="protein sequence ID" value="CAA9380127.1"/>
    <property type="molecule type" value="Genomic_DNA"/>
</dbReference>
<evidence type="ECO:0000256" key="1">
    <source>
        <dbReference type="SAM" id="MobiDB-lite"/>
    </source>
</evidence>
<gene>
    <name evidence="2" type="ORF">AVDCRST_MAG93-9115</name>
</gene>
<feature type="compositionally biased region" description="Polar residues" evidence="1">
    <location>
        <begin position="1"/>
        <end position="12"/>
    </location>
</feature>
<organism evidence="2">
    <name type="scientific">uncultured Chloroflexia bacterium</name>
    <dbReference type="NCBI Taxonomy" id="1672391"/>
    <lineage>
        <taxon>Bacteria</taxon>
        <taxon>Bacillati</taxon>
        <taxon>Chloroflexota</taxon>
        <taxon>Chloroflexia</taxon>
        <taxon>environmental samples</taxon>
    </lineage>
</organism>
<sequence>MRTHVSFQSDFSQDAGPSEPAGRELAQWIASGLRAAGYTVGTPANLENYAYSFDCGKANVAHTITVALVGDGVLEWLVLAEPKISTARRLLAKVGIKPGQPSASPELGTLVTSIHELLRADPHIRSIRWYTTEEWDNDPEQHWTRSP</sequence>
<reference evidence="2" key="1">
    <citation type="submission" date="2020-02" db="EMBL/GenBank/DDBJ databases">
        <authorList>
            <person name="Meier V. D."/>
        </authorList>
    </citation>
    <scope>NUCLEOTIDE SEQUENCE</scope>
    <source>
        <strain evidence="2">AVDCRST_MAG93</strain>
    </source>
</reference>
<feature type="region of interest" description="Disordered" evidence="1">
    <location>
        <begin position="1"/>
        <end position="20"/>
    </location>
</feature>
<name>A0A6J4N739_9CHLR</name>
<protein>
    <submittedName>
        <fullName evidence="2">Uncharacterized protein</fullName>
    </submittedName>
</protein>
<accession>A0A6J4N739</accession>
<evidence type="ECO:0000313" key="2">
    <source>
        <dbReference type="EMBL" id="CAA9380127.1"/>
    </source>
</evidence>
<proteinExistence type="predicted"/>